<reference evidence="8 9" key="1">
    <citation type="submission" date="2016-09" db="EMBL/GenBank/DDBJ databases">
        <title>Extensive genetic diversity and differential bi-allelic expression allows diatom success in the polar Southern Ocean.</title>
        <authorList>
            <consortium name="DOE Joint Genome Institute"/>
            <person name="Mock T."/>
            <person name="Otillar R.P."/>
            <person name="Strauss J."/>
            <person name="Dupont C."/>
            <person name="Frickenhaus S."/>
            <person name="Maumus F."/>
            <person name="Mcmullan M."/>
            <person name="Sanges R."/>
            <person name="Schmutz J."/>
            <person name="Toseland A."/>
            <person name="Valas R."/>
            <person name="Veluchamy A."/>
            <person name="Ward B.J."/>
            <person name="Allen A."/>
            <person name="Barry K."/>
            <person name="Falciatore A."/>
            <person name="Ferrante M."/>
            <person name="Fortunato A.E."/>
            <person name="Gloeckner G."/>
            <person name="Gruber A."/>
            <person name="Hipkin R."/>
            <person name="Janech M."/>
            <person name="Kroth P."/>
            <person name="Leese F."/>
            <person name="Lindquist E."/>
            <person name="Lyon B.R."/>
            <person name="Martin J."/>
            <person name="Mayer C."/>
            <person name="Parker M."/>
            <person name="Quesneville H."/>
            <person name="Raymond J."/>
            <person name="Uhlig C."/>
            <person name="Valentin K.U."/>
            <person name="Worden A.Z."/>
            <person name="Armbrust E.V."/>
            <person name="Bowler C."/>
            <person name="Green B."/>
            <person name="Moulton V."/>
            <person name="Van Oosterhout C."/>
            <person name="Grigoriev I."/>
        </authorList>
    </citation>
    <scope>NUCLEOTIDE SEQUENCE [LARGE SCALE GENOMIC DNA]</scope>
    <source>
        <strain evidence="8 9">CCMP1102</strain>
    </source>
</reference>
<evidence type="ECO:0000256" key="2">
    <source>
        <dbReference type="ARBA" id="ARBA00022692"/>
    </source>
</evidence>
<feature type="region of interest" description="Disordered" evidence="5">
    <location>
        <begin position="410"/>
        <end position="453"/>
    </location>
</feature>
<feature type="domain" description="RDD" evidence="7">
    <location>
        <begin position="198"/>
        <end position="368"/>
    </location>
</feature>
<evidence type="ECO:0000313" key="8">
    <source>
        <dbReference type="EMBL" id="OEU11852.1"/>
    </source>
</evidence>
<proteinExistence type="predicted"/>
<keyword evidence="2 6" id="KW-0812">Transmembrane</keyword>
<evidence type="ECO:0000256" key="6">
    <source>
        <dbReference type="SAM" id="Phobius"/>
    </source>
</evidence>
<evidence type="ECO:0000259" key="7">
    <source>
        <dbReference type="Pfam" id="PF06271"/>
    </source>
</evidence>
<sequence length="453" mass="51814">MRRIASTIGSNVASPLIESMDINAIVNEINWNDVIQQIDFNKIIESEQIDMNILLDNIDVNRVLDRVDVNRHLSRVNYDQHLDNVDLNALIAKSNLEEIISRSTSGVFSGIINLLRTRMAWIDQWGQRLIGKFCCLCGCCGYCFSCFNSNTQENIIIHYLPPRPGRHPQDSYTEWKNSTEQLNQREYGKLIQFRCCGAINRILSDAIDSGIIWITLTIFAILILKLGDILTDDHTNMDELSNIFMNKDKNNTTTTNNATNATMDDINSITNILTGINSNNNYDDSGWWIALIIWLIYSYTYYVMLIGCFGRTIGMWILGIVMVDKNGNRISFYKVCIQGLLDPLNKIFFGWIVSFIRRDGKMWSDLIGNTAIVYAWDSTSYIVDSKNNAEMAMSLTDFVDIINVEEQEQEIEQEATTTTTNPNSKRKYNNSSNRNSNDDDKNDNDIELGMIHR</sequence>
<dbReference type="GO" id="GO:0016020">
    <property type="term" value="C:membrane"/>
    <property type="evidence" value="ECO:0007669"/>
    <property type="project" value="UniProtKB-SubCell"/>
</dbReference>
<organism evidence="8 9">
    <name type="scientific">Fragilariopsis cylindrus CCMP1102</name>
    <dbReference type="NCBI Taxonomy" id="635003"/>
    <lineage>
        <taxon>Eukaryota</taxon>
        <taxon>Sar</taxon>
        <taxon>Stramenopiles</taxon>
        <taxon>Ochrophyta</taxon>
        <taxon>Bacillariophyta</taxon>
        <taxon>Bacillariophyceae</taxon>
        <taxon>Bacillariophycidae</taxon>
        <taxon>Bacillariales</taxon>
        <taxon>Bacillariaceae</taxon>
        <taxon>Fragilariopsis</taxon>
    </lineage>
</organism>
<feature type="transmembrane region" description="Helical" evidence="6">
    <location>
        <begin position="287"/>
        <end position="309"/>
    </location>
</feature>
<evidence type="ECO:0000256" key="4">
    <source>
        <dbReference type="ARBA" id="ARBA00023136"/>
    </source>
</evidence>
<dbReference type="KEGG" id="fcy:FRACYDRAFT_244972"/>
<keyword evidence="3 6" id="KW-1133">Transmembrane helix</keyword>
<dbReference type="Pfam" id="PF06271">
    <property type="entry name" value="RDD"/>
    <property type="match status" value="1"/>
</dbReference>
<evidence type="ECO:0000256" key="3">
    <source>
        <dbReference type="ARBA" id="ARBA00022989"/>
    </source>
</evidence>
<keyword evidence="4 6" id="KW-0472">Membrane</keyword>
<dbReference type="Proteomes" id="UP000095751">
    <property type="component" value="Unassembled WGS sequence"/>
</dbReference>
<protein>
    <recommendedName>
        <fullName evidence="7">RDD domain-containing protein</fullName>
    </recommendedName>
</protein>
<keyword evidence="9" id="KW-1185">Reference proteome</keyword>
<dbReference type="AlphaFoldDB" id="A0A1E7F0X3"/>
<dbReference type="InterPro" id="IPR010432">
    <property type="entry name" value="RDD"/>
</dbReference>
<feature type="transmembrane region" description="Helical" evidence="6">
    <location>
        <begin position="210"/>
        <end position="227"/>
    </location>
</feature>
<dbReference type="InParanoid" id="A0A1E7F0X3"/>
<dbReference type="EMBL" id="KV784366">
    <property type="protein sequence ID" value="OEU11852.1"/>
    <property type="molecule type" value="Genomic_DNA"/>
</dbReference>
<comment type="subcellular location">
    <subcellularLocation>
        <location evidence="1">Membrane</location>
        <topology evidence="1">Multi-pass membrane protein</topology>
    </subcellularLocation>
</comment>
<accession>A0A1E7F0X3</accession>
<evidence type="ECO:0000313" key="9">
    <source>
        <dbReference type="Proteomes" id="UP000095751"/>
    </source>
</evidence>
<evidence type="ECO:0000256" key="5">
    <source>
        <dbReference type="SAM" id="MobiDB-lite"/>
    </source>
</evidence>
<gene>
    <name evidence="8" type="ORF">FRACYDRAFT_244972</name>
</gene>
<name>A0A1E7F0X3_9STRA</name>
<dbReference type="OrthoDB" id="48341at2759"/>
<evidence type="ECO:0000256" key="1">
    <source>
        <dbReference type="ARBA" id="ARBA00004141"/>
    </source>
</evidence>